<dbReference type="SMART" id="SM00504">
    <property type="entry name" value="Ubox"/>
    <property type="match status" value="1"/>
</dbReference>
<dbReference type="Gene3D" id="3.30.40.10">
    <property type="entry name" value="Zinc/RING finger domain, C3HC4 (zinc finger)"/>
    <property type="match status" value="2"/>
</dbReference>
<dbReference type="GO" id="GO:0005634">
    <property type="term" value="C:nucleus"/>
    <property type="evidence" value="ECO:0007669"/>
    <property type="project" value="TreeGrafter"/>
</dbReference>
<evidence type="ECO:0000256" key="2">
    <source>
        <dbReference type="ARBA" id="ARBA00022771"/>
    </source>
</evidence>
<dbReference type="InterPro" id="IPR001841">
    <property type="entry name" value="Znf_RING"/>
</dbReference>
<evidence type="ECO:0000256" key="1">
    <source>
        <dbReference type="ARBA" id="ARBA00022723"/>
    </source>
</evidence>
<dbReference type="CDD" id="cd16660">
    <property type="entry name" value="RING-Ubox_RNF37"/>
    <property type="match status" value="1"/>
</dbReference>
<dbReference type="Pfam" id="PF04564">
    <property type="entry name" value="U-box"/>
    <property type="match status" value="1"/>
</dbReference>
<keyword evidence="2 4" id="KW-0863">Zinc-finger</keyword>
<dbReference type="InterPro" id="IPR039847">
    <property type="entry name" value="Ubox5"/>
</dbReference>
<evidence type="ECO:0000313" key="7">
    <source>
        <dbReference type="EMBL" id="KAK7110887.1"/>
    </source>
</evidence>
<evidence type="ECO:0000256" key="4">
    <source>
        <dbReference type="PROSITE-ProRule" id="PRU00175"/>
    </source>
</evidence>
<evidence type="ECO:0000256" key="5">
    <source>
        <dbReference type="SAM" id="MobiDB-lite"/>
    </source>
</evidence>
<evidence type="ECO:0000313" key="8">
    <source>
        <dbReference type="Proteomes" id="UP001374579"/>
    </source>
</evidence>
<dbReference type="GO" id="GO:0031625">
    <property type="term" value="F:ubiquitin protein ligase binding"/>
    <property type="evidence" value="ECO:0007669"/>
    <property type="project" value="TreeGrafter"/>
</dbReference>
<protein>
    <recommendedName>
        <fullName evidence="6">RING-type domain-containing protein</fullName>
    </recommendedName>
</protein>
<dbReference type="GO" id="GO:0008270">
    <property type="term" value="F:zinc ion binding"/>
    <property type="evidence" value="ECO:0007669"/>
    <property type="project" value="UniProtKB-KW"/>
</dbReference>
<feature type="compositionally biased region" description="Polar residues" evidence="5">
    <location>
        <begin position="467"/>
        <end position="479"/>
    </location>
</feature>
<dbReference type="InterPro" id="IPR018957">
    <property type="entry name" value="Znf_C3HC4_RING-type"/>
</dbReference>
<dbReference type="PROSITE" id="PS50089">
    <property type="entry name" value="ZF_RING_2"/>
    <property type="match status" value="1"/>
</dbReference>
<keyword evidence="8" id="KW-1185">Reference proteome</keyword>
<dbReference type="InterPro" id="IPR039925">
    <property type="entry name" value="RNF37_RING-Ubox"/>
</dbReference>
<feature type="region of interest" description="Disordered" evidence="5">
    <location>
        <begin position="437"/>
        <end position="533"/>
    </location>
</feature>
<dbReference type="PANTHER" id="PTHR13492:SF2">
    <property type="entry name" value="RING FINGER PROTEIN 37"/>
    <property type="match status" value="1"/>
</dbReference>
<dbReference type="PROSITE" id="PS00518">
    <property type="entry name" value="ZF_RING_1"/>
    <property type="match status" value="1"/>
</dbReference>
<proteinExistence type="predicted"/>
<feature type="region of interest" description="Disordered" evidence="5">
    <location>
        <begin position="236"/>
        <end position="271"/>
    </location>
</feature>
<dbReference type="Proteomes" id="UP001374579">
    <property type="component" value="Unassembled WGS sequence"/>
</dbReference>
<keyword evidence="3" id="KW-0862">Zinc</keyword>
<comment type="caution">
    <text evidence="7">The sequence shown here is derived from an EMBL/GenBank/DDBJ whole genome shotgun (WGS) entry which is preliminary data.</text>
</comment>
<feature type="domain" description="RING-type" evidence="6">
    <location>
        <begin position="569"/>
        <end position="620"/>
    </location>
</feature>
<gene>
    <name evidence="7" type="ORF">V1264_014687</name>
</gene>
<organism evidence="7 8">
    <name type="scientific">Littorina saxatilis</name>
    <dbReference type="NCBI Taxonomy" id="31220"/>
    <lineage>
        <taxon>Eukaryota</taxon>
        <taxon>Metazoa</taxon>
        <taxon>Spiralia</taxon>
        <taxon>Lophotrochozoa</taxon>
        <taxon>Mollusca</taxon>
        <taxon>Gastropoda</taxon>
        <taxon>Caenogastropoda</taxon>
        <taxon>Littorinimorpha</taxon>
        <taxon>Littorinoidea</taxon>
        <taxon>Littorinidae</taxon>
        <taxon>Littorina</taxon>
    </lineage>
</organism>
<dbReference type="GO" id="GO:0034450">
    <property type="term" value="F:ubiquitin-ubiquitin ligase activity"/>
    <property type="evidence" value="ECO:0007669"/>
    <property type="project" value="TreeGrafter"/>
</dbReference>
<evidence type="ECO:0000259" key="6">
    <source>
        <dbReference type="PROSITE" id="PS50089"/>
    </source>
</evidence>
<reference evidence="7 8" key="1">
    <citation type="submission" date="2024-02" db="EMBL/GenBank/DDBJ databases">
        <title>Chromosome-scale genome assembly of the rough periwinkle Littorina saxatilis.</title>
        <authorList>
            <person name="De Jode A."/>
            <person name="Faria R."/>
            <person name="Formenti G."/>
            <person name="Sims Y."/>
            <person name="Smith T.P."/>
            <person name="Tracey A."/>
            <person name="Wood J.M.D."/>
            <person name="Zagrodzka Z.B."/>
            <person name="Johannesson K."/>
            <person name="Butlin R.K."/>
            <person name="Leder E.H."/>
        </authorList>
    </citation>
    <scope>NUCLEOTIDE SEQUENCE [LARGE SCALE GENOMIC DNA]</scope>
    <source>
        <strain evidence="7">Snail1</strain>
        <tissue evidence="7">Muscle</tissue>
    </source>
</reference>
<sequence>MLVNFALSTLGTQISCDKVSSDGYEPDNLLQAGGGWRRQGFLAERFIKPPVTLTLTFPCPVHISHIVLDPQVGSQRSSAIEIYTATRGITQRQFGSTINHSALSERTVTFDGNRAAEGSCHVSQPEPIFKKAAFIRCSEPGRICFSNLRFRGNTSSRNTESVDICPHRCELRHHQGVMLAAAEFLSVRIVGTINGKVAAVGQLEVWGLPARSCPANVKGDIVQRYMTASGLSVQQSSDTSSLKANSGETEHSSSSSHTKQGDGAAGTASVQDRSFSGASEHCLDKAESSGVDIPEEFLDELTWEMMSTPMLLPSGHSVDIFTLDKFSDAEATYGRQPSDPYTGLTFTTTRKPVLNKALKMRIDRFLSEHADEPLLRSVPRVLGKAPQVFSNTVSIDQSGGNLVSNIVDKNGLRGVKRKSAHESHVNSLQTIVGVRQQSLGSSENTLRVSNVSRTNVKKIKTEREGNMHNSSTGSSAQLHSKSEPKPDSGTMGSKSSCPQLGNCSSAPPNNTCTPVPQANSSSESHEEQLRTSLSSSLSSVLRSLPAFSFTPTSSQQITSPEVPMPDQQCSVCRTPLAQDANGLGRSERLAVYKFPCEHLVCRSCLTKSGNTGGVLCHMCKKQFTRADIVRTHV</sequence>
<feature type="compositionally biased region" description="Polar residues" evidence="5">
    <location>
        <begin position="437"/>
        <end position="454"/>
    </location>
</feature>
<dbReference type="SUPFAM" id="SSF57850">
    <property type="entry name" value="RING/U-box"/>
    <property type="match status" value="2"/>
</dbReference>
<dbReference type="InterPro" id="IPR003613">
    <property type="entry name" value="Ubox_domain"/>
</dbReference>
<dbReference type="InterPro" id="IPR045696">
    <property type="entry name" value="Ubox5_N"/>
</dbReference>
<evidence type="ECO:0000256" key="3">
    <source>
        <dbReference type="ARBA" id="ARBA00022833"/>
    </source>
</evidence>
<accession>A0AAN9BSB6</accession>
<dbReference type="InterPro" id="IPR013083">
    <property type="entry name" value="Znf_RING/FYVE/PHD"/>
</dbReference>
<dbReference type="Pfam" id="PF19318">
    <property type="entry name" value="DUF5918"/>
    <property type="match status" value="1"/>
</dbReference>
<dbReference type="AlphaFoldDB" id="A0AAN9BSB6"/>
<keyword evidence="1" id="KW-0479">Metal-binding</keyword>
<dbReference type="InterPro" id="IPR017907">
    <property type="entry name" value="Znf_RING_CS"/>
</dbReference>
<dbReference type="EMBL" id="JBAMIC010000003">
    <property type="protein sequence ID" value="KAK7110887.1"/>
    <property type="molecule type" value="Genomic_DNA"/>
</dbReference>
<name>A0AAN9BSB6_9CAEN</name>
<dbReference type="PANTHER" id="PTHR13492">
    <property type="entry name" value="RING FINGER PROTEIN 37"/>
    <property type="match status" value="1"/>
</dbReference>
<dbReference type="Pfam" id="PF00097">
    <property type="entry name" value="zf-C3HC4"/>
    <property type="match status" value="1"/>
</dbReference>
<feature type="compositionally biased region" description="Polar residues" evidence="5">
    <location>
        <begin position="490"/>
        <end position="522"/>
    </location>
</feature>
<feature type="compositionally biased region" description="Polar residues" evidence="5">
    <location>
        <begin position="236"/>
        <end position="247"/>
    </location>
</feature>
<dbReference type="GO" id="GO:0000209">
    <property type="term" value="P:protein polyubiquitination"/>
    <property type="evidence" value="ECO:0007669"/>
    <property type="project" value="TreeGrafter"/>
</dbReference>